<reference evidence="8 9" key="1">
    <citation type="journal article" date="2013" name="Genome Announc.">
        <title>The Draft Genome Sequence of Sphingomonas paucimobilis Strain HER1398 (Proteobacteria), Host to the Giant PAU Phage, Indicates That It Is a Member of the Genus Sphingobacterium (Bacteroidetes).</title>
        <authorList>
            <person name="White R.A.III."/>
            <person name="Suttle C.A."/>
        </authorList>
    </citation>
    <scope>NUCLEOTIDE SEQUENCE [LARGE SCALE GENOMIC DNA]</scope>
    <source>
        <strain evidence="8 9">HER1398</strain>
    </source>
</reference>
<comment type="function">
    <text evidence="6">Sigma factors are initiation factors that promote the attachment of RNA polymerase to specific initiation sites and are then released. Sigma-S contributes to the protection against external stress, thus playing a role in cellular fitness and survival.</text>
</comment>
<keyword evidence="4" id="KW-0731">Sigma factor</keyword>
<sequence>MFQYSELSDIELVELIRSNDQEAFTCLYERFKRPLLLHALQKIDSEQAEDAVHDVLAKLWDSRQEFIVQISVRAYLYTALRNRIIDILIHSNHGQKYINSLKSYASSFVVEKTDYRVREKMFLEQIDQVMAEFSEREQQLLKLRMEGYKNPEIAEQLGISEKTVRNQYSAILKKLKSKLFILYLFLLF</sequence>
<evidence type="ECO:0000259" key="7">
    <source>
        <dbReference type="PROSITE" id="PS50043"/>
    </source>
</evidence>
<dbReference type="AlphaFoldDB" id="U2J4Q0"/>
<dbReference type="InterPro" id="IPR000792">
    <property type="entry name" value="Tscrpt_reg_LuxR_C"/>
</dbReference>
<dbReference type="RefSeq" id="WP_021072352.1">
    <property type="nucleotide sequence ID" value="NZ_ATDL01000022.1"/>
</dbReference>
<evidence type="ECO:0000256" key="5">
    <source>
        <dbReference type="ARBA" id="ARBA00023163"/>
    </source>
</evidence>
<accession>U2J4Q0</accession>
<dbReference type="Gene3D" id="1.10.1740.10">
    <property type="match status" value="1"/>
</dbReference>
<evidence type="ECO:0000256" key="3">
    <source>
        <dbReference type="ARBA" id="ARBA00023015"/>
    </source>
</evidence>
<dbReference type="GO" id="GO:0003677">
    <property type="term" value="F:DNA binding"/>
    <property type="evidence" value="ECO:0007669"/>
    <property type="project" value="InterPro"/>
</dbReference>
<evidence type="ECO:0000256" key="4">
    <source>
        <dbReference type="ARBA" id="ARBA00023082"/>
    </source>
</evidence>
<evidence type="ECO:0000256" key="2">
    <source>
        <dbReference type="ARBA" id="ARBA00021245"/>
    </source>
</evidence>
<dbReference type="STRING" id="1346330.M472_02445"/>
<comment type="caution">
    <text evidence="8">The sequence shown here is derived from an EMBL/GenBank/DDBJ whole genome shotgun (WGS) entry which is preliminary data.</text>
</comment>
<dbReference type="InterPro" id="IPR016032">
    <property type="entry name" value="Sig_transdc_resp-reg_C-effctor"/>
</dbReference>
<keyword evidence="9" id="KW-1185">Reference proteome</keyword>
<dbReference type="SUPFAM" id="SSF46894">
    <property type="entry name" value="C-terminal effector domain of the bipartite response regulators"/>
    <property type="match status" value="1"/>
</dbReference>
<evidence type="ECO:0000256" key="6">
    <source>
        <dbReference type="ARBA" id="ARBA00024701"/>
    </source>
</evidence>
<organism evidence="8 9">
    <name type="scientific">Sphingobacterium paucimobilis HER1398</name>
    <dbReference type="NCBI Taxonomy" id="1346330"/>
    <lineage>
        <taxon>Bacteria</taxon>
        <taxon>Pseudomonadati</taxon>
        <taxon>Bacteroidota</taxon>
        <taxon>Sphingobacteriia</taxon>
        <taxon>Sphingobacteriales</taxon>
        <taxon>Sphingobacteriaceae</taxon>
        <taxon>Sphingobacterium</taxon>
    </lineage>
</organism>
<keyword evidence="5" id="KW-0804">Transcription</keyword>
<dbReference type="PANTHER" id="PTHR43133:SF46">
    <property type="entry name" value="RNA POLYMERASE SIGMA-70 FACTOR ECF SUBFAMILY"/>
    <property type="match status" value="1"/>
</dbReference>
<evidence type="ECO:0000313" key="9">
    <source>
        <dbReference type="Proteomes" id="UP000016584"/>
    </source>
</evidence>
<dbReference type="Pfam" id="PF00196">
    <property type="entry name" value="GerE"/>
    <property type="match status" value="1"/>
</dbReference>
<dbReference type="InterPro" id="IPR007627">
    <property type="entry name" value="RNA_pol_sigma70_r2"/>
</dbReference>
<dbReference type="PANTHER" id="PTHR43133">
    <property type="entry name" value="RNA POLYMERASE ECF-TYPE SIGMA FACTO"/>
    <property type="match status" value="1"/>
</dbReference>
<dbReference type="PATRIC" id="fig|1346330.5.peg.4356"/>
<dbReference type="InterPro" id="IPR013325">
    <property type="entry name" value="RNA_pol_sigma_r2"/>
</dbReference>
<dbReference type="PROSITE" id="PS50043">
    <property type="entry name" value="HTH_LUXR_2"/>
    <property type="match status" value="1"/>
</dbReference>
<protein>
    <recommendedName>
        <fullName evidence="2">RNA polymerase sigma factor SigS</fullName>
    </recommendedName>
</protein>
<dbReference type="InterPro" id="IPR039425">
    <property type="entry name" value="RNA_pol_sigma-70-like"/>
</dbReference>
<dbReference type="InterPro" id="IPR014284">
    <property type="entry name" value="RNA_pol_sigma-70_dom"/>
</dbReference>
<gene>
    <name evidence="8" type="ORF">M472_02445</name>
</gene>
<dbReference type="NCBIfam" id="TIGR02937">
    <property type="entry name" value="sigma70-ECF"/>
    <property type="match status" value="1"/>
</dbReference>
<dbReference type="InterPro" id="IPR036388">
    <property type="entry name" value="WH-like_DNA-bd_sf"/>
</dbReference>
<evidence type="ECO:0000313" key="8">
    <source>
        <dbReference type="EMBL" id="ERJ57618.1"/>
    </source>
</evidence>
<name>U2J4Q0_9SPHI</name>
<dbReference type="SUPFAM" id="SSF88946">
    <property type="entry name" value="Sigma2 domain of RNA polymerase sigma factors"/>
    <property type="match status" value="1"/>
</dbReference>
<feature type="domain" description="HTH luxR-type" evidence="7">
    <location>
        <begin position="126"/>
        <end position="188"/>
    </location>
</feature>
<dbReference type="GO" id="GO:0016987">
    <property type="term" value="F:sigma factor activity"/>
    <property type="evidence" value="ECO:0007669"/>
    <property type="project" value="UniProtKB-KW"/>
</dbReference>
<dbReference type="SMART" id="SM00421">
    <property type="entry name" value="HTH_LUXR"/>
    <property type="match status" value="1"/>
</dbReference>
<dbReference type="PRINTS" id="PR00038">
    <property type="entry name" value="HTHLUXR"/>
</dbReference>
<dbReference type="GO" id="GO:0006352">
    <property type="term" value="P:DNA-templated transcription initiation"/>
    <property type="evidence" value="ECO:0007669"/>
    <property type="project" value="InterPro"/>
</dbReference>
<comment type="similarity">
    <text evidence="1">Belongs to the sigma-70 factor family.</text>
</comment>
<keyword evidence="3" id="KW-0805">Transcription regulation</keyword>
<proteinExistence type="inferred from homology"/>
<dbReference type="Gene3D" id="1.10.10.10">
    <property type="entry name" value="Winged helix-like DNA-binding domain superfamily/Winged helix DNA-binding domain"/>
    <property type="match status" value="1"/>
</dbReference>
<dbReference type="Proteomes" id="UP000016584">
    <property type="component" value="Unassembled WGS sequence"/>
</dbReference>
<dbReference type="CDD" id="cd06170">
    <property type="entry name" value="LuxR_C_like"/>
    <property type="match status" value="1"/>
</dbReference>
<dbReference type="OrthoDB" id="1342792at2"/>
<evidence type="ECO:0000256" key="1">
    <source>
        <dbReference type="ARBA" id="ARBA00007788"/>
    </source>
</evidence>
<dbReference type="eggNOG" id="COG1595">
    <property type="taxonomic scope" value="Bacteria"/>
</dbReference>
<dbReference type="EMBL" id="ATDL01000022">
    <property type="protein sequence ID" value="ERJ57618.1"/>
    <property type="molecule type" value="Genomic_DNA"/>
</dbReference>
<dbReference type="Pfam" id="PF04542">
    <property type="entry name" value="Sigma70_r2"/>
    <property type="match status" value="1"/>
</dbReference>
<dbReference type="PROSITE" id="PS00622">
    <property type="entry name" value="HTH_LUXR_1"/>
    <property type="match status" value="1"/>
</dbReference>